<dbReference type="GO" id="GO:0005997">
    <property type="term" value="P:xylulose metabolic process"/>
    <property type="evidence" value="ECO:0007669"/>
    <property type="project" value="TreeGrafter"/>
</dbReference>
<accession>A0A336LDD9</accession>
<dbReference type="PANTHER" id="PTHR10196">
    <property type="entry name" value="SUGAR KINASE"/>
    <property type="match status" value="1"/>
</dbReference>
<protein>
    <submittedName>
        <fullName evidence="4">CSON007595 protein</fullName>
    </submittedName>
</protein>
<evidence type="ECO:0000256" key="1">
    <source>
        <dbReference type="ARBA" id="ARBA00009156"/>
    </source>
</evidence>
<dbReference type="PANTHER" id="PTHR10196:SF57">
    <property type="entry name" value="XYLULOSE KINASE"/>
    <property type="match status" value="1"/>
</dbReference>
<dbReference type="InterPro" id="IPR043129">
    <property type="entry name" value="ATPase_NBD"/>
</dbReference>
<keyword evidence="3" id="KW-0418">Kinase</keyword>
<evidence type="ECO:0000313" key="4">
    <source>
        <dbReference type="EMBL" id="SSX14797.1"/>
    </source>
</evidence>
<dbReference type="GO" id="GO:0004856">
    <property type="term" value="F:D-xylulokinase activity"/>
    <property type="evidence" value="ECO:0007669"/>
    <property type="project" value="TreeGrafter"/>
</dbReference>
<dbReference type="EMBL" id="UFQS01002868">
    <property type="protein sequence ID" value="SSX14797.1"/>
    <property type="molecule type" value="Genomic_DNA"/>
</dbReference>
<comment type="similarity">
    <text evidence="1">Belongs to the FGGY kinase family.</text>
</comment>
<proteinExistence type="inferred from homology"/>
<reference evidence="4" key="1">
    <citation type="submission" date="2018-04" db="EMBL/GenBank/DDBJ databases">
        <authorList>
            <person name="Go L.Y."/>
            <person name="Mitchell J.A."/>
        </authorList>
    </citation>
    <scope>NUCLEOTIDE SEQUENCE</scope>
    <source>
        <tissue evidence="4">Whole organism</tissue>
    </source>
</reference>
<name>A0A336LDD9_CULSO</name>
<dbReference type="AlphaFoldDB" id="A0A336LDD9"/>
<dbReference type="VEuPathDB" id="VectorBase:CSON007595"/>
<dbReference type="SUPFAM" id="SSF53067">
    <property type="entry name" value="Actin-like ATPase domain"/>
    <property type="match status" value="1"/>
</dbReference>
<reference evidence="5" key="2">
    <citation type="submission" date="2018-07" db="EMBL/GenBank/DDBJ databases">
        <authorList>
            <person name="Quirk P.G."/>
            <person name="Krulwich T.A."/>
        </authorList>
    </citation>
    <scope>NUCLEOTIDE SEQUENCE</scope>
</reference>
<organism evidence="4">
    <name type="scientific">Culicoides sonorensis</name>
    <name type="common">Biting midge</name>
    <dbReference type="NCBI Taxonomy" id="179676"/>
    <lineage>
        <taxon>Eukaryota</taxon>
        <taxon>Metazoa</taxon>
        <taxon>Ecdysozoa</taxon>
        <taxon>Arthropoda</taxon>
        <taxon>Hexapoda</taxon>
        <taxon>Insecta</taxon>
        <taxon>Pterygota</taxon>
        <taxon>Neoptera</taxon>
        <taxon>Endopterygota</taxon>
        <taxon>Diptera</taxon>
        <taxon>Nematocera</taxon>
        <taxon>Chironomoidea</taxon>
        <taxon>Ceratopogonidae</taxon>
        <taxon>Ceratopogoninae</taxon>
        <taxon>Culicoides</taxon>
        <taxon>Monoculicoides</taxon>
    </lineage>
</organism>
<sequence length="184" mass="20699">LKAIQLNAQLETLVHAEVKFDTDLPEFRTSGGVNHVGVDKKREFFVQPCMWVKALDMVLDRLVVQGADLGTVVAISGSAQQHGSLYWSQHGIKTLQNLDPDKFLHCQIDDSAFAVVRTPIWMDNSTGKQCIEMEEAIGGRHVMVERTGSKCYARFTGPQIRKLYQTMIPEEKQTFLGFDLSTQK</sequence>
<evidence type="ECO:0000256" key="3">
    <source>
        <dbReference type="ARBA" id="ARBA00022777"/>
    </source>
</evidence>
<dbReference type="GO" id="GO:0005829">
    <property type="term" value="C:cytosol"/>
    <property type="evidence" value="ECO:0007669"/>
    <property type="project" value="TreeGrafter"/>
</dbReference>
<evidence type="ECO:0000256" key="2">
    <source>
        <dbReference type="ARBA" id="ARBA00022679"/>
    </source>
</evidence>
<keyword evidence="2" id="KW-0808">Transferase</keyword>
<evidence type="ECO:0000313" key="5">
    <source>
        <dbReference type="EMBL" id="SSX34188.1"/>
    </source>
</evidence>
<dbReference type="EMBL" id="UFQT01002868">
    <property type="protein sequence ID" value="SSX34188.1"/>
    <property type="molecule type" value="Genomic_DNA"/>
</dbReference>
<gene>
    <name evidence="4" type="primary">CSON007595</name>
</gene>
<dbReference type="Gene3D" id="3.30.420.40">
    <property type="match status" value="1"/>
</dbReference>